<evidence type="ECO:0000313" key="2">
    <source>
        <dbReference type="EMBL" id="KAF2759047.1"/>
    </source>
</evidence>
<sequence>MANLGADSAMYDFNEPGDFGSGQELVLAAQSTEQRFILEGSVDQVSQELCSSYGLPGPFSSSYNSYPGNQFNAFDFDSDLQMQALPNQNTSFIGPQLGDAILYMEPDRQYPTTALDPKLTGYEAPSQIQGFNPLDTNQYGWTTTMQNETSGYQATSQSQGSNAGAYGWPDLAQDGSSGCQATSQSQGSNAGAYGWPDLAQDGSSGCQATSQSQGFILDPYGWPSTMQNKASSYQPDSQFHESNHWEMNHNMNYQMPAVSLPTSLVPTSMPLSPNTINDEHQTRISDPPKAPETIYEHVEFYHDTTIAFYQKAIYGNGDLPVEEYERTCYSAADNLVRIENLNMARCKPPPGATRSIAMMLDTVLKAYHMEQEEMAPGAEIPPLRTLEGYADKAVTHRKCAGLLLKWVKRERQIRVQKGTSASLRGAQGQSLPARPIPSNSDQALQPISQDSMDTSGTQQQLSYNQSADGDSAVEQIPRLVDPLAPRGGQSVAMSQARMKAMISQEKHLRGKRTNLDERCANIYHAHERRREDMKHLLEQPSRGLNLDPTIACSQVDDHTSMDTNSKFSNKNHPRGQNKRHRSPSGSSAVKRRQTSVISLTGE</sequence>
<evidence type="ECO:0000313" key="3">
    <source>
        <dbReference type="Proteomes" id="UP000799437"/>
    </source>
</evidence>
<reference evidence="2" key="1">
    <citation type="journal article" date="2020" name="Stud. Mycol.">
        <title>101 Dothideomycetes genomes: a test case for predicting lifestyles and emergence of pathogens.</title>
        <authorList>
            <person name="Haridas S."/>
            <person name="Albert R."/>
            <person name="Binder M."/>
            <person name="Bloem J."/>
            <person name="Labutti K."/>
            <person name="Salamov A."/>
            <person name="Andreopoulos B."/>
            <person name="Baker S."/>
            <person name="Barry K."/>
            <person name="Bills G."/>
            <person name="Bluhm B."/>
            <person name="Cannon C."/>
            <person name="Castanera R."/>
            <person name="Culley D."/>
            <person name="Daum C."/>
            <person name="Ezra D."/>
            <person name="Gonzalez J."/>
            <person name="Henrissat B."/>
            <person name="Kuo A."/>
            <person name="Liang C."/>
            <person name="Lipzen A."/>
            <person name="Lutzoni F."/>
            <person name="Magnuson J."/>
            <person name="Mondo S."/>
            <person name="Nolan M."/>
            <person name="Ohm R."/>
            <person name="Pangilinan J."/>
            <person name="Park H.-J."/>
            <person name="Ramirez L."/>
            <person name="Alfaro M."/>
            <person name="Sun H."/>
            <person name="Tritt A."/>
            <person name="Yoshinaga Y."/>
            <person name="Zwiers L.-H."/>
            <person name="Turgeon B."/>
            <person name="Goodwin S."/>
            <person name="Spatafora J."/>
            <person name="Crous P."/>
            <person name="Grigoriev I."/>
        </authorList>
    </citation>
    <scope>NUCLEOTIDE SEQUENCE</scope>
    <source>
        <strain evidence="2">CBS 121739</strain>
    </source>
</reference>
<feature type="compositionally biased region" description="Polar residues" evidence="1">
    <location>
        <begin position="418"/>
        <end position="430"/>
    </location>
</feature>
<dbReference type="EMBL" id="ML996570">
    <property type="protein sequence ID" value="KAF2759047.1"/>
    <property type="molecule type" value="Genomic_DNA"/>
</dbReference>
<accession>A0A6A6WBR9</accession>
<name>A0A6A6WBR9_9PEZI</name>
<feature type="region of interest" description="Disordered" evidence="1">
    <location>
        <begin position="556"/>
        <end position="602"/>
    </location>
</feature>
<evidence type="ECO:0000256" key="1">
    <source>
        <dbReference type="SAM" id="MobiDB-lite"/>
    </source>
</evidence>
<feature type="region of interest" description="Disordered" evidence="1">
    <location>
        <begin position="418"/>
        <end position="469"/>
    </location>
</feature>
<feature type="compositionally biased region" description="Polar residues" evidence="1">
    <location>
        <begin position="174"/>
        <end position="189"/>
    </location>
</feature>
<feature type="region of interest" description="Disordered" evidence="1">
    <location>
        <begin position="174"/>
        <end position="193"/>
    </location>
</feature>
<dbReference type="Proteomes" id="UP000799437">
    <property type="component" value="Unassembled WGS sequence"/>
</dbReference>
<dbReference type="RefSeq" id="XP_033601498.1">
    <property type="nucleotide sequence ID" value="XM_033746841.1"/>
</dbReference>
<dbReference type="GeneID" id="54487895"/>
<protein>
    <submittedName>
        <fullName evidence="2">Uncharacterized protein</fullName>
    </submittedName>
</protein>
<gene>
    <name evidence="2" type="ORF">EJ05DRAFT_499472</name>
</gene>
<proteinExistence type="predicted"/>
<feature type="compositionally biased region" description="Polar residues" evidence="1">
    <location>
        <begin position="437"/>
        <end position="468"/>
    </location>
</feature>
<keyword evidence="3" id="KW-1185">Reference proteome</keyword>
<feature type="compositionally biased region" description="Basic residues" evidence="1">
    <location>
        <begin position="569"/>
        <end position="582"/>
    </location>
</feature>
<organism evidence="2 3">
    <name type="scientific">Pseudovirgaria hyperparasitica</name>
    <dbReference type="NCBI Taxonomy" id="470096"/>
    <lineage>
        <taxon>Eukaryota</taxon>
        <taxon>Fungi</taxon>
        <taxon>Dikarya</taxon>
        <taxon>Ascomycota</taxon>
        <taxon>Pezizomycotina</taxon>
        <taxon>Dothideomycetes</taxon>
        <taxon>Dothideomycetes incertae sedis</taxon>
        <taxon>Acrospermales</taxon>
        <taxon>Acrospermaceae</taxon>
        <taxon>Pseudovirgaria</taxon>
    </lineage>
</organism>
<dbReference type="AlphaFoldDB" id="A0A6A6WBR9"/>